<dbReference type="PANTHER" id="PTHR24304:SF2">
    <property type="entry name" value="24-HYDROXYCHOLESTEROL 7-ALPHA-HYDROXYLASE"/>
    <property type="match status" value="1"/>
</dbReference>
<dbReference type="CDD" id="cd11040">
    <property type="entry name" value="CYP7_CYP8-like"/>
    <property type="match status" value="1"/>
</dbReference>
<dbReference type="GO" id="GO:0020037">
    <property type="term" value="F:heme binding"/>
    <property type="evidence" value="ECO:0007669"/>
    <property type="project" value="InterPro"/>
</dbReference>
<dbReference type="RefSeq" id="XP_046051732.1">
    <property type="nucleotide sequence ID" value="XM_046201308.1"/>
</dbReference>
<comment type="cofactor">
    <cofactor evidence="1 7">
        <name>heme</name>
        <dbReference type="ChEBI" id="CHEBI:30413"/>
    </cofactor>
</comment>
<dbReference type="InterPro" id="IPR050529">
    <property type="entry name" value="CYP450_sterol_14alpha_dmase"/>
</dbReference>
<dbReference type="GO" id="GO:0016705">
    <property type="term" value="F:oxidoreductase activity, acting on paired donors, with incorporation or reduction of molecular oxygen"/>
    <property type="evidence" value="ECO:0007669"/>
    <property type="project" value="InterPro"/>
</dbReference>
<evidence type="ECO:0000313" key="10">
    <source>
        <dbReference type="Proteomes" id="UP000720189"/>
    </source>
</evidence>
<evidence type="ECO:0000256" key="2">
    <source>
        <dbReference type="ARBA" id="ARBA00010617"/>
    </source>
</evidence>
<dbReference type="AlphaFoldDB" id="A0A9P9HK11"/>
<proteinExistence type="inferred from homology"/>
<keyword evidence="8" id="KW-0560">Oxidoreductase</keyword>
<dbReference type="SUPFAM" id="SSF48264">
    <property type="entry name" value="Cytochrome P450"/>
    <property type="match status" value="1"/>
</dbReference>
<keyword evidence="10" id="KW-1185">Reference proteome</keyword>
<dbReference type="EMBL" id="JAGMUX010000005">
    <property type="protein sequence ID" value="KAH7259024.1"/>
    <property type="molecule type" value="Genomic_DNA"/>
</dbReference>
<evidence type="ECO:0000256" key="7">
    <source>
        <dbReference type="PIRSR" id="PIRSR602403-1"/>
    </source>
</evidence>
<gene>
    <name evidence="9" type="ORF">BKA55DRAFT_735865</name>
</gene>
<protein>
    <submittedName>
        <fullName evidence="9">Cytochrome P450</fullName>
    </submittedName>
</protein>
<dbReference type="InterPro" id="IPR036396">
    <property type="entry name" value="Cyt_P450_sf"/>
</dbReference>
<evidence type="ECO:0000256" key="8">
    <source>
        <dbReference type="RuleBase" id="RU000461"/>
    </source>
</evidence>
<dbReference type="InterPro" id="IPR001128">
    <property type="entry name" value="Cyt_P450"/>
</dbReference>
<keyword evidence="3 7" id="KW-0349">Heme</keyword>
<evidence type="ECO:0000256" key="5">
    <source>
        <dbReference type="ARBA" id="ARBA00023004"/>
    </source>
</evidence>
<dbReference type="InterPro" id="IPR002403">
    <property type="entry name" value="Cyt_P450_E_grp-IV"/>
</dbReference>
<sequence>MSAIILTPGINATLGAGDIESSALGLCHQILLRILGTCLAAYVVWQYLLRNGALWNSRSEPPMLPYWIPGLGHNLSFFRDVEELLVAARTYFRVPAQPFSVLIGDRRTYVILDPRVIAETHHRTKELHFDAYIDQFMEYVSVSKKARDILWRTTVGETSLSVPNSLRSWIRADMTQISSRKFYSDFLSELDSVLQRGSPFTTGKSNEHDMLKWTSDIIVKASTKSFFGTALFEKSPGLVDDFRMFNRQTWKLLYKYPRFLSRTAYDSRDSAIDALERYFEMPQDQRRDAAPFVIKAEDEMRKHGIINRDIAAVLFKLYWAINGNPSVLAFWLLARTLYTPNLKADIKKEVSPAFKNGIHRQPDVEYLKGCPKLNATYYETMRIHSGSSSFRRVVQDTTIAGFEFKAGNDVMMPYRQLHLNKEYWGENAEQFDISKFVYNPNLHSARTYKPFGGGTTLCPGRLLARQMALVYLAILVTRYDIQVVGGCESQAFPEANDKVPTLGIISPKPGHDVKILVTDIRAG</sequence>
<name>A0A9P9HK11_FUSRE</name>
<comment type="similarity">
    <text evidence="2 8">Belongs to the cytochrome P450 family.</text>
</comment>
<organism evidence="9 10">
    <name type="scientific">Fusarium redolens</name>
    <dbReference type="NCBI Taxonomy" id="48865"/>
    <lineage>
        <taxon>Eukaryota</taxon>
        <taxon>Fungi</taxon>
        <taxon>Dikarya</taxon>
        <taxon>Ascomycota</taxon>
        <taxon>Pezizomycotina</taxon>
        <taxon>Sordariomycetes</taxon>
        <taxon>Hypocreomycetidae</taxon>
        <taxon>Hypocreales</taxon>
        <taxon>Nectriaceae</taxon>
        <taxon>Fusarium</taxon>
        <taxon>Fusarium redolens species complex</taxon>
    </lineage>
</organism>
<dbReference type="PRINTS" id="PR00465">
    <property type="entry name" value="EP450IV"/>
</dbReference>
<dbReference type="OrthoDB" id="1470350at2759"/>
<dbReference type="InterPro" id="IPR017972">
    <property type="entry name" value="Cyt_P450_CS"/>
</dbReference>
<keyword evidence="6 8" id="KW-0503">Monooxygenase</keyword>
<dbReference type="PROSITE" id="PS00086">
    <property type="entry name" value="CYTOCHROME_P450"/>
    <property type="match status" value="1"/>
</dbReference>
<evidence type="ECO:0000313" key="9">
    <source>
        <dbReference type="EMBL" id="KAH7259024.1"/>
    </source>
</evidence>
<evidence type="ECO:0000256" key="3">
    <source>
        <dbReference type="ARBA" id="ARBA00022617"/>
    </source>
</evidence>
<accession>A0A9P9HK11</accession>
<dbReference type="Gene3D" id="1.10.630.10">
    <property type="entry name" value="Cytochrome P450"/>
    <property type="match status" value="1"/>
</dbReference>
<dbReference type="GeneID" id="70231262"/>
<keyword evidence="5 7" id="KW-0408">Iron</keyword>
<evidence type="ECO:0000256" key="6">
    <source>
        <dbReference type="ARBA" id="ARBA00023033"/>
    </source>
</evidence>
<dbReference type="Pfam" id="PF00067">
    <property type="entry name" value="p450"/>
    <property type="match status" value="1"/>
</dbReference>
<dbReference type="GO" id="GO:0005506">
    <property type="term" value="F:iron ion binding"/>
    <property type="evidence" value="ECO:0007669"/>
    <property type="project" value="InterPro"/>
</dbReference>
<evidence type="ECO:0000256" key="1">
    <source>
        <dbReference type="ARBA" id="ARBA00001971"/>
    </source>
</evidence>
<dbReference type="PANTHER" id="PTHR24304">
    <property type="entry name" value="CYTOCHROME P450 FAMILY 7"/>
    <property type="match status" value="1"/>
</dbReference>
<feature type="binding site" description="axial binding residue" evidence="7">
    <location>
        <position position="458"/>
    </location>
    <ligand>
        <name>heme</name>
        <dbReference type="ChEBI" id="CHEBI:30413"/>
    </ligand>
    <ligandPart>
        <name>Fe</name>
        <dbReference type="ChEBI" id="CHEBI:18248"/>
    </ligandPart>
</feature>
<keyword evidence="4 7" id="KW-0479">Metal-binding</keyword>
<reference evidence="9" key="1">
    <citation type="journal article" date="2021" name="Nat. Commun.">
        <title>Genetic determinants of endophytism in the Arabidopsis root mycobiome.</title>
        <authorList>
            <person name="Mesny F."/>
            <person name="Miyauchi S."/>
            <person name="Thiergart T."/>
            <person name="Pickel B."/>
            <person name="Atanasova L."/>
            <person name="Karlsson M."/>
            <person name="Huettel B."/>
            <person name="Barry K.W."/>
            <person name="Haridas S."/>
            <person name="Chen C."/>
            <person name="Bauer D."/>
            <person name="Andreopoulos W."/>
            <person name="Pangilinan J."/>
            <person name="LaButti K."/>
            <person name="Riley R."/>
            <person name="Lipzen A."/>
            <person name="Clum A."/>
            <person name="Drula E."/>
            <person name="Henrissat B."/>
            <person name="Kohler A."/>
            <person name="Grigoriev I.V."/>
            <person name="Martin F.M."/>
            <person name="Hacquard S."/>
        </authorList>
    </citation>
    <scope>NUCLEOTIDE SEQUENCE</scope>
    <source>
        <strain evidence="9">MPI-CAGE-AT-0023</strain>
    </source>
</reference>
<comment type="caution">
    <text evidence="9">The sequence shown here is derived from an EMBL/GenBank/DDBJ whole genome shotgun (WGS) entry which is preliminary data.</text>
</comment>
<dbReference type="GO" id="GO:0008395">
    <property type="term" value="F:steroid hydroxylase activity"/>
    <property type="evidence" value="ECO:0007669"/>
    <property type="project" value="TreeGrafter"/>
</dbReference>
<dbReference type="Proteomes" id="UP000720189">
    <property type="component" value="Unassembled WGS sequence"/>
</dbReference>
<evidence type="ECO:0000256" key="4">
    <source>
        <dbReference type="ARBA" id="ARBA00022723"/>
    </source>
</evidence>